<dbReference type="SUPFAM" id="SSF53590">
    <property type="entry name" value="Nucleoside hydrolase"/>
    <property type="match status" value="1"/>
</dbReference>
<reference evidence="3 4" key="1">
    <citation type="submission" date="2020-03" db="EMBL/GenBank/DDBJ databases">
        <title>Two novel Motilibacter sp.</title>
        <authorList>
            <person name="Liu S."/>
        </authorList>
    </citation>
    <scope>NUCLEOTIDE SEQUENCE [LARGE SCALE GENOMIC DNA]</scope>
    <source>
        <strain evidence="3 4">E257</strain>
    </source>
</reference>
<dbReference type="Proteomes" id="UP000800981">
    <property type="component" value="Unassembled WGS sequence"/>
</dbReference>
<dbReference type="RefSeq" id="WP_166284113.1">
    <property type="nucleotide sequence ID" value="NZ_JAANNP010000041.1"/>
</dbReference>
<evidence type="ECO:0000313" key="4">
    <source>
        <dbReference type="Proteomes" id="UP000800981"/>
    </source>
</evidence>
<feature type="region of interest" description="Disordered" evidence="1">
    <location>
        <begin position="68"/>
        <end position="95"/>
    </location>
</feature>
<evidence type="ECO:0000256" key="1">
    <source>
        <dbReference type="SAM" id="MobiDB-lite"/>
    </source>
</evidence>
<evidence type="ECO:0000259" key="2">
    <source>
        <dbReference type="Pfam" id="PF01156"/>
    </source>
</evidence>
<dbReference type="EMBL" id="JAANNP010000041">
    <property type="protein sequence ID" value="NHC15613.1"/>
    <property type="molecule type" value="Genomic_DNA"/>
</dbReference>
<organism evidence="3 4">
    <name type="scientific">Motilibacter deserti</name>
    <dbReference type="NCBI Taxonomy" id="2714956"/>
    <lineage>
        <taxon>Bacteria</taxon>
        <taxon>Bacillati</taxon>
        <taxon>Actinomycetota</taxon>
        <taxon>Actinomycetes</taxon>
        <taxon>Motilibacterales</taxon>
        <taxon>Motilibacteraceae</taxon>
        <taxon>Motilibacter</taxon>
    </lineage>
</organism>
<gene>
    <name evidence="3" type="ORF">G9H71_17670</name>
</gene>
<dbReference type="PANTHER" id="PTHR46190:SF1">
    <property type="entry name" value="SI:CH211-201H21.5"/>
    <property type="match status" value="1"/>
</dbReference>
<dbReference type="InterPro" id="IPR052775">
    <property type="entry name" value="IUN_hydrolase"/>
</dbReference>
<name>A0ABX0GXB0_9ACTN</name>
<dbReference type="InterPro" id="IPR036452">
    <property type="entry name" value="Ribo_hydro-like"/>
</dbReference>
<accession>A0ABX0GXB0</accession>
<proteinExistence type="predicted"/>
<feature type="domain" description="Inosine/uridine-preferring nucleoside hydrolase" evidence="2">
    <location>
        <begin position="4"/>
        <end position="277"/>
    </location>
</feature>
<comment type="caution">
    <text evidence="3">The sequence shown here is derived from an EMBL/GenBank/DDBJ whole genome shotgun (WGS) entry which is preliminary data.</text>
</comment>
<dbReference type="Gene3D" id="3.90.245.10">
    <property type="entry name" value="Ribonucleoside hydrolase-like"/>
    <property type="match status" value="1"/>
</dbReference>
<keyword evidence="3" id="KW-0378">Hydrolase</keyword>
<feature type="compositionally biased region" description="Basic and acidic residues" evidence="1">
    <location>
        <begin position="70"/>
        <end position="80"/>
    </location>
</feature>
<keyword evidence="4" id="KW-1185">Reference proteome</keyword>
<dbReference type="InterPro" id="IPR001910">
    <property type="entry name" value="Inosine/uridine_hydrolase_dom"/>
</dbReference>
<dbReference type="GO" id="GO:0016787">
    <property type="term" value="F:hydrolase activity"/>
    <property type="evidence" value="ECO:0007669"/>
    <property type="project" value="UniProtKB-KW"/>
</dbReference>
<evidence type="ECO:0000313" key="3">
    <source>
        <dbReference type="EMBL" id="NHC15613.1"/>
    </source>
</evidence>
<dbReference type="Pfam" id="PF01156">
    <property type="entry name" value="IU_nuc_hydro"/>
    <property type="match status" value="1"/>
</dbReference>
<protein>
    <submittedName>
        <fullName evidence="3">Nucleoside hydrolase</fullName>
    </submittedName>
</protein>
<dbReference type="PANTHER" id="PTHR46190">
    <property type="entry name" value="SI:CH211-201H21.5-RELATED"/>
    <property type="match status" value="1"/>
</dbReference>
<sequence length="286" mass="29441">MRLVVDTDGGSDDAVALLLALRSPGVRVEAVTTVAGNVPVGQTTNVLRTLDVVRSSVPVYAGADAPLSRPWERGSAKHGADGLGDAGLPPPLGDAAPGSAVDTLLDARPGATLVTLGPLTNVAHALERDRRLLERFDAVVCMLGRADGSEFNARADPEAAQAVLSAPGPPRVLLGKDVSERDGVVATAQREALHALQTAESEFVLRVTDRAARAAGGAHDLPDALAMAVALDPGLVQTHELCCVRVGTRADERSWLLPDDGAPNVRVVTSADGDAFRARLAAACAG</sequence>